<comment type="caution">
    <text evidence="1">The sequence shown here is derived from an EMBL/GenBank/DDBJ whole genome shotgun (WGS) entry which is preliminary data.</text>
</comment>
<evidence type="ECO:0000313" key="1">
    <source>
        <dbReference type="EMBL" id="KAJ8623901.1"/>
    </source>
</evidence>
<name>A0ACC2KSS1_PERAE</name>
<sequence>MARKPSVQLAKWLLFVWLATNALCSASRRYNGVVCNAAERQALLKFKLALKFTFYIDGLVFSWEGDDCCSWLGVGCDSETGHVIKLDLRGAFNDVSGSGKMDPSLLELKHLNHLDLSSNNFGDKLIPQFFGSFMKLRYLNLSYTSFAGTIPHQLGNISSLHYLDLKQFDGDSFLKVDNLQWLSHLSSLEYLDMGSVNLSMAADWLQPINMIPSLSVLRLSSCGLRNFPTLPHLNFTSLTILDLSSNAITSKSLDWLSNLPNLESLDLSHNRLEAPFPSSLCGRCILWKLDFSWNNMTGEISHVDISQNQIHELGRSAKIDLLLAFSFLEFGDGVRSNNVDRFLKLLLSNFSTKKRNLFLVFLESSVIARATLGKSRPRFSSYVIFFGKESGILCVLYPQF</sequence>
<reference evidence="1 2" key="1">
    <citation type="journal article" date="2022" name="Hortic Res">
        <title>A haplotype resolved chromosomal level avocado genome allows analysis of novel avocado genes.</title>
        <authorList>
            <person name="Nath O."/>
            <person name="Fletcher S.J."/>
            <person name="Hayward A."/>
            <person name="Shaw L.M."/>
            <person name="Masouleh A.K."/>
            <person name="Furtado A."/>
            <person name="Henry R.J."/>
            <person name="Mitter N."/>
        </authorList>
    </citation>
    <scope>NUCLEOTIDE SEQUENCE [LARGE SCALE GENOMIC DNA]</scope>
    <source>
        <strain evidence="2">cv. Hass</strain>
    </source>
</reference>
<proteinExistence type="predicted"/>
<gene>
    <name evidence="1" type="ORF">MRB53_032431</name>
</gene>
<evidence type="ECO:0000313" key="2">
    <source>
        <dbReference type="Proteomes" id="UP001234297"/>
    </source>
</evidence>
<dbReference type="Proteomes" id="UP001234297">
    <property type="component" value="Chromosome 11"/>
</dbReference>
<organism evidence="1 2">
    <name type="scientific">Persea americana</name>
    <name type="common">Avocado</name>
    <dbReference type="NCBI Taxonomy" id="3435"/>
    <lineage>
        <taxon>Eukaryota</taxon>
        <taxon>Viridiplantae</taxon>
        <taxon>Streptophyta</taxon>
        <taxon>Embryophyta</taxon>
        <taxon>Tracheophyta</taxon>
        <taxon>Spermatophyta</taxon>
        <taxon>Magnoliopsida</taxon>
        <taxon>Magnoliidae</taxon>
        <taxon>Laurales</taxon>
        <taxon>Lauraceae</taxon>
        <taxon>Persea</taxon>
    </lineage>
</organism>
<protein>
    <submittedName>
        <fullName evidence="1">Uncharacterized protein</fullName>
    </submittedName>
</protein>
<accession>A0ACC2KSS1</accession>
<keyword evidence="2" id="KW-1185">Reference proteome</keyword>
<dbReference type="EMBL" id="CM056819">
    <property type="protein sequence ID" value="KAJ8623901.1"/>
    <property type="molecule type" value="Genomic_DNA"/>
</dbReference>